<keyword evidence="4 13" id="KW-0489">Methyltransferase</keyword>
<evidence type="ECO:0000256" key="3">
    <source>
        <dbReference type="ARBA" id="ARBA00022573"/>
    </source>
</evidence>
<feature type="domain" description="Tetrapyrrole methylase" evidence="15">
    <location>
        <begin position="49"/>
        <end position="259"/>
    </location>
</feature>
<dbReference type="PANTHER" id="PTHR45790">
    <property type="entry name" value="SIROHEME SYNTHASE-RELATED"/>
    <property type="match status" value="1"/>
</dbReference>
<dbReference type="InterPro" id="IPR014777">
    <property type="entry name" value="4pyrrole_Mease_sub1"/>
</dbReference>
<dbReference type="GO" id="GO:0032259">
    <property type="term" value="P:methylation"/>
    <property type="evidence" value="ECO:0007669"/>
    <property type="project" value="UniProtKB-KW"/>
</dbReference>
<dbReference type="InterPro" id="IPR014776">
    <property type="entry name" value="4pyrrole_Mease_sub2"/>
</dbReference>
<dbReference type="AlphaFoldDB" id="A0A1H8THC5"/>
<protein>
    <recommendedName>
        <fullName evidence="2">uroporphyrinogen-III C-methyltransferase</fullName>
        <ecNumber evidence="2">2.1.1.107</ecNumber>
    </recommendedName>
</protein>
<keyword evidence="3" id="KW-0169">Cobalamin biosynthesis</keyword>
<feature type="compositionally biased region" description="Basic and acidic residues" evidence="14">
    <location>
        <begin position="31"/>
        <end position="40"/>
    </location>
</feature>
<keyword evidence="6" id="KW-0949">S-adenosyl-L-methionine</keyword>
<dbReference type="Gene3D" id="3.30.950.10">
    <property type="entry name" value="Methyltransferase, Cobalt-precorrin-4 Transmethylase, Domain 2"/>
    <property type="match status" value="1"/>
</dbReference>
<evidence type="ECO:0000313" key="17">
    <source>
        <dbReference type="Proteomes" id="UP000199657"/>
    </source>
</evidence>
<evidence type="ECO:0000256" key="11">
    <source>
        <dbReference type="ARBA" id="ARBA00025705"/>
    </source>
</evidence>
<keyword evidence="7" id="KW-0560">Oxidoreductase</keyword>
<dbReference type="GO" id="GO:0004851">
    <property type="term" value="F:uroporphyrin-III C-methyltransferase activity"/>
    <property type="evidence" value="ECO:0007669"/>
    <property type="project" value="UniProtKB-EC"/>
</dbReference>
<evidence type="ECO:0000256" key="1">
    <source>
        <dbReference type="ARBA" id="ARBA00005879"/>
    </source>
</evidence>
<evidence type="ECO:0000313" key="16">
    <source>
        <dbReference type="EMBL" id="SEO90322.1"/>
    </source>
</evidence>
<dbReference type="FunFam" id="3.30.950.10:FF:000001">
    <property type="entry name" value="Siroheme synthase"/>
    <property type="match status" value="1"/>
</dbReference>
<evidence type="ECO:0000256" key="6">
    <source>
        <dbReference type="ARBA" id="ARBA00022691"/>
    </source>
</evidence>
<dbReference type="STRING" id="406100.SAMN04488052_104187"/>
<evidence type="ECO:0000256" key="14">
    <source>
        <dbReference type="SAM" id="MobiDB-lite"/>
    </source>
</evidence>
<dbReference type="NCBIfam" id="NF004790">
    <property type="entry name" value="PRK06136.1"/>
    <property type="match status" value="1"/>
</dbReference>
<dbReference type="PANTHER" id="PTHR45790:SF3">
    <property type="entry name" value="S-ADENOSYL-L-METHIONINE-DEPENDENT UROPORPHYRINOGEN III METHYLTRANSFERASE, CHLOROPLASTIC"/>
    <property type="match status" value="1"/>
</dbReference>
<dbReference type="FunFam" id="3.40.1010.10:FF:000001">
    <property type="entry name" value="Siroheme synthase"/>
    <property type="match status" value="1"/>
</dbReference>
<evidence type="ECO:0000256" key="10">
    <source>
        <dbReference type="ARBA" id="ARBA00023268"/>
    </source>
</evidence>
<reference evidence="16 17" key="1">
    <citation type="submission" date="2016-10" db="EMBL/GenBank/DDBJ databases">
        <authorList>
            <person name="de Groot N.N."/>
        </authorList>
    </citation>
    <scope>NUCLEOTIDE SEQUENCE [LARGE SCALE GENOMIC DNA]</scope>
    <source>
        <strain evidence="16 17">CGMCC 1.6291</strain>
    </source>
</reference>
<proteinExistence type="inferred from homology"/>
<evidence type="ECO:0000256" key="9">
    <source>
        <dbReference type="ARBA" id="ARBA00023244"/>
    </source>
</evidence>
<dbReference type="NCBIfam" id="TIGR01469">
    <property type="entry name" value="cobA_cysG_Cterm"/>
    <property type="match status" value="1"/>
</dbReference>
<dbReference type="EMBL" id="FOEG01000004">
    <property type="protein sequence ID" value="SEO90322.1"/>
    <property type="molecule type" value="Genomic_DNA"/>
</dbReference>
<dbReference type="GO" id="GO:0019354">
    <property type="term" value="P:siroheme biosynthetic process"/>
    <property type="evidence" value="ECO:0007669"/>
    <property type="project" value="UniProtKB-UniPathway"/>
</dbReference>
<comment type="similarity">
    <text evidence="1 13">Belongs to the precorrin methyltransferase family.</text>
</comment>
<comment type="pathway">
    <text evidence="12">Cofactor biosynthesis; adenosylcobalamin biosynthesis; precorrin-2 from uroporphyrinogen III: step 1/1.</text>
</comment>
<dbReference type="InterPro" id="IPR006366">
    <property type="entry name" value="CobA/CysG_C"/>
</dbReference>
<evidence type="ECO:0000256" key="13">
    <source>
        <dbReference type="RuleBase" id="RU003960"/>
    </source>
</evidence>
<dbReference type="SUPFAM" id="SSF53790">
    <property type="entry name" value="Tetrapyrrole methylase"/>
    <property type="match status" value="1"/>
</dbReference>
<sequence>MMSGGLIDGLFRSRLTSLLRAPRMDSAGTRRRSDVSRDPSGEPQRTPGRVYLVGAGPGDPELLTRKAERVLREADVILHDRLVSPEILALAGPGPERIYAGKQCGDHHVPQGRTEELLIRYARQGLTVVRLKGGDPFIFGRGGEEQDALRAAGIPCEVVPGVTAALGCAAATGIPLTHRDHSRSVLFLTGHDREGRSPDDWAALTKADRTLVVYMGLGPLAGFCDGLRRHGLPDDWPVAVIAEGTTSKQQVVRGTLRDIADRAARAGLPSPALTLIGRVVDAADDTTLAATAAGTAVLTE</sequence>
<evidence type="ECO:0000259" key="15">
    <source>
        <dbReference type="Pfam" id="PF00590"/>
    </source>
</evidence>
<keyword evidence="8" id="KW-0456">Lyase</keyword>
<evidence type="ECO:0000256" key="2">
    <source>
        <dbReference type="ARBA" id="ARBA00012162"/>
    </source>
</evidence>
<feature type="region of interest" description="Disordered" evidence="14">
    <location>
        <begin position="22"/>
        <end position="57"/>
    </location>
</feature>
<keyword evidence="10" id="KW-0511">Multifunctional enzyme</keyword>
<dbReference type="GO" id="GO:0016829">
    <property type="term" value="F:lyase activity"/>
    <property type="evidence" value="ECO:0007669"/>
    <property type="project" value="UniProtKB-KW"/>
</dbReference>
<dbReference type="Pfam" id="PF00590">
    <property type="entry name" value="TP_methylase"/>
    <property type="match status" value="1"/>
</dbReference>
<dbReference type="InterPro" id="IPR035996">
    <property type="entry name" value="4pyrrol_Methylase_sf"/>
</dbReference>
<dbReference type="Gene3D" id="3.40.1010.10">
    <property type="entry name" value="Cobalt-precorrin-4 Transmethylase, Domain 1"/>
    <property type="match status" value="1"/>
</dbReference>
<gene>
    <name evidence="16" type="ORF">SAMN04488052_104187</name>
</gene>
<evidence type="ECO:0000256" key="4">
    <source>
        <dbReference type="ARBA" id="ARBA00022603"/>
    </source>
</evidence>
<evidence type="ECO:0000256" key="7">
    <source>
        <dbReference type="ARBA" id="ARBA00023002"/>
    </source>
</evidence>
<keyword evidence="17" id="KW-1185">Reference proteome</keyword>
<dbReference type="OrthoDB" id="9815856at2"/>
<evidence type="ECO:0000256" key="5">
    <source>
        <dbReference type="ARBA" id="ARBA00022679"/>
    </source>
</evidence>
<name>A0A1H8THC5_9GAMM</name>
<keyword evidence="5 13" id="KW-0808">Transferase</keyword>
<dbReference type="Proteomes" id="UP000199657">
    <property type="component" value="Unassembled WGS sequence"/>
</dbReference>
<dbReference type="GO" id="GO:0009236">
    <property type="term" value="P:cobalamin biosynthetic process"/>
    <property type="evidence" value="ECO:0007669"/>
    <property type="project" value="UniProtKB-KW"/>
</dbReference>
<dbReference type="UniPathway" id="UPA00262">
    <property type="reaction ID" value="UER00211"/>
</dbReference>
<dbReference type="PROSITE" id="PS00840">
    <property type="entry name" value="SUMT_2"/>
    <property type="match status" value="1"/>
</dbReference>
<dbReference type="InterPro" id="IPR050161">
    <property type="entry name" value="Siro_Cobalamin_biosynth"/>
</dbReference>
<dbReference type="InterPro" id="IPR003043">
    <property type="entry name" value="Uropor_MeTrfase_CS"/>
</dbReference>
<dbReference type="CDD" id="cd11642">
    <property type="entry name" value="SUMT"/>
    <property type="match status" value="1"/>
</dbReference>
<dbReference type="InterPro" id="IPR000878">
    <property type="entry name" value="4pyrrol_Mease"/>
</dbReference>
<dbReference type="EC" id="2.1.1.107" evidence="2"/>
<comment type="pathway">
    <text evidence="11">Porphyrin-containing compound metabolism; siroheme biosynthesis; precorrin-2 from uroporphyrinogen III: step 1/1.</text>
</comment>
<evidence type="ECO:0000256" key="8">
    <source>
        <dbReference type="ARBA" id="ARBA00023239"/>
    </source>
</evidence>
<keyword evidence="9" id="KW-0627">Porphyrin biosynthesis</keyword>
<organism evidence="16 17">
    <name type="scientific">Aquisalimonas asiatica</name>
    <dbReference type="NCBI Taxonomy" id="406100"/>
    <lineage>
        <taxon>Bacteria</taxon>
        <taxon>Pseudomonadati</taxon>
        <taxon>Pseudomonadota</taxon>
        <taxon>Gammaproteobacteria</taxon>
        <taxon>Chromatiales</taxon>
        <taxon>Ectothiorhodospiraceae</taxon>
        <taxon>Aquisalimonas</taxon>
    </lineage>
</organism>
<accession>A0A1H8THC5</accession>
<dbReference type="GO" id="GO:0016491">
    <property type="term" value="F:oxidoreductase activity"/>
    <property type="evidence" value="ECO:0007669"/>
    <property type="project" value="UniProtKB-KW"/>
</dbReference>
<evidence type="ECO:0000256" key="12">
    <source>
        <dbReference type="ARBA" id="ARBA00060548"/>
    </source>
</evidence>